<accession>A0ABS2FEK6</accession>
<dbReference type="InterPro" id="IPR023296">
    <property type="entry name" value="Glyco_hydro_beta-prop_sf"/>
</dbReference>
<evidence type="ECO:0000256" key="10">
    <source>
        <dbReference type="SAM" id="Phobius"/>
    </source>
</evidence>
<keyword evidence="10" id="KW-0472">Membrane</keyword>
<evidence type="ECO:0000256" key="1">
    <source>
        <dbReference type="ARBA" id="ARBA00004834"/>
    </source>
</evidence>
<dbReference type="InterPro" id="IPR019931">
    <property type="entry name" value="LPXTG_anchor"/>
</dbReference>
<dbReference type="PANTHER" id="PTHR43301">
    <property type="entry name" value="ARABINAN ENDO-1,5-ALPHA-L-ARABINOSIDASE"/>
    <property type="match status" value="1"/>
</dbReference>
<dbReference type="NCBIfam" id="TIGR01167">
    <property type="entry name" value="LPXTG_anchor"/>
    <property type="match status" value="1"/>
</dbReference>
<name>A0ABS2FEK6_9CLOT</name>
<dbReference type="Gene3D" id="2.60.120.200">
    <property type="match status" value="1"/>
</dbReference>
<dbReference type="InterPro" id="IPR050727">
    <property type="entry name" value="GH43_arabinanases"/>
</dbReference>
<evidence type="ECO:0000256" key="6">
    <source>
        <dbReference type="ARBA" id="ARBA00022801"/>
    </source>
</evidence>
<comment type="pathway">
    <text evidence="1">Glycan metabolism; L-arabinan degradation.</text>
</comment>
<evidence type="ECO:0000256" key="5">
    <source>
        <dbReference type="ARBA" id="ARBA00022729"/>
    </source>
</evidence>
<keyword evidence="13" id="KW-1185">Reference proteome</keyword>
<dbReference type="InterPro" id="IPR006710">
    <property type="entry name" value="Glyco_hydro_43"/>
</dbReference>
<dbReference type="Proteomes" id="UP000767334">
    <property type="component" value="Unassembled WGS sequence"/>
</dbReference>
<feature type="compositionally biased region" description="Acidic residues" evidence="9">
    <location>
        <begin position="852"/>
        <end position="864"/>
    </location>
</feature>
<dbReference type="EMBL" id="JACJLL010000029">
    <property type="protein sequence ID" value="MBM6818990.1"/>
    <property type="molecule type" value="Genomic_DNA"/>
</dbReference>
<dbReference type="InterPro" id="IPR032291">
    <property type="entry name" value="Abn2_C"/>
</dbReference>
<dbReference type="Gene3D" id="2.40.128.10">
    <property type="match status" value="1"/>
</dbReference>
<feature type="compositionally biased region" description="Polar residues" evidence="9">
    <location>
        <begin position="871"/>
        <end position="880"/>
    </location>
</feature>
<dbReference type="InterPro" id="IPR046780">
    <property type="entry name" value="aBig_2"/>
</dbReference>
<evidence type="ECO:0000256" key="2">
    <source>
        <dbReference type="ARBA" id="ARBA00009865"/>
    </source>
</evidence>
<dbReference type="Pfam" id="PF00746">
    <property type="entry name" value="Gram_pos_anchor"/>
    <property type="match status" value="1"/>
</dbReference>
<keyword evidence="6" id="KW-0378">Hydrolase</keyword>
<dbReference type="CDD" id="cd18832">
    <property type="entry name" value="GH43_GsAbnA-like"/>
    <property type="match status" value="1"/>
</dbReference>
<dbReference type="Pfam" id="PF04616">
    <property type="entry name" value="Glyco_hydro_43"/>
    <property type="match status" value="1"/>
</dbReference>
<evidence type="ECO:0000313" key="13">
    <source>
        <dbReference type="Proteomes" id="UP000767334"/>
    </source>
</evidence>
<keyword evidence="10" id="KW-0812">Transmembrane</keyword>
<evidence type="ECO:0000256" key="9">
    <source>
        <dbReference type="SAM" id="MobiDB-lite"/>
    </source>
</evidence>
<dbReference type="Pfam" id="PF20578">
    <property type="entry name" value="aBig_2"/>
    <property type="match status" value="1"/>
</dbReference>
<keyword evidence="4" id="KW-0964">Secreted</keyword>
<comment type="caution">
    <text evidence="12">The sequence shown here is derived from an EMBL/GenBank/DDBJ whole genome shotgun (WGS) entry which is preliminary data.</text>
</comment>
<evidence type="ECO:0000259" key="11">
    <source>
        <dbReference type="PROSITE" id="PS50847"/>
    </source>
</evidence>
<keyword evidence="8" id="KW-0326">Glycosidase</keyword>
<keyword evidence="7" id="KW-0572">Peptidoglycan-anchor</keyword>
<keyword evidence="10" id="KW-1133">Transmembrane helix</keyword>
<dbReference type="PROSITE" id="PS50847">
    <property type="entry name" value="GRAM_POS_ANCHORING"/>
    <property type="match status" value="1"/>
</dbReference>
<dbReference type="SUPFAM" id="SSF75005">
    <property type="entry name" value="Arabinanase/levansucrase/invertase"/>
    <property type="match status" value="1"/>
</dbReference>
<evidence type="ECO:0000256" key="4">
    <source>
        <dbReference type="ARBA" id="ARBA00022525"/>
    </source>
</evidence>
<dbReference type="RefSeq" id="WP_195964556.1">
    <property type="nucleotide sequence ID" value="NZ_JACJLL010000029.1"/>
</dbReference>
<comment type="similarity">
    <text evidence="2">Belongs to the glycosyl hydrolase 43 family.</text>
</comment>
<sequence>MKSKKVRKILAFLMTGVLISSFGLVRITTAKEKIAAKNRVSVHDPSIVKDGDEYYVFGSHIDAAKSTDLQNWTRFTNGYTTPGNVIFGDLSENLAGSFAWAGENDSDSKGGFSVWAPTVFWNDNYVNDDGTKGAYMMYYCTSSTYKRSAIGYAVSQNIEGPYTYVDTVIYSGFTKNDAYDSNSIKNTKYVNTHIDELIEEGILEGLNDSWFNADGSYNTSYAPNAIDPELFYDENGQLWMTYGSWSGGVYILKIDDTTGQPIYPGVDADQDSLNLTDRYFGKRISGGYTQSGEGADVVYDKETGYYYMTVTYGGLAADGGYNMRLFRSENPDGPYLDSEGRNAALPGNVSNTNYGIKLISNYKFDCQDTALKAAGHNSVLLEEDGDRYLIHHQRFDNGTEYHEVRVHQMFVNKEGWLVVAPYENSGDEISQTGYSKEEIVGNYQFINHGTATTSAIANTLNIKLNEDFTVSGDITGTWTMEEDTYYMTITTNDVTYSGVFFKQQDESLEENKVMTFTAIGNNNESVWGSKLELDDLQSVEYTGKDLEKKIPSVTKSNIELPTSGAYDTKIAWKSSNENSISNEGEVNRAGEDETVILTATITKGESVVTKEFTILVKGILKEVGVEPIYKYDFESLENQAVANTGSKIGNATLVGTASVVEDEERGNVLEVKNEKGAVKVNYLALPTDTFEGITEEGYTVSMWVNVDKNDSNYFEHSALFEASMTNEDGTPNYPITRISANLFGRINANGAWSDATEISKPLEGNKWEYVTYTVSSTGIVVYVDGNEVARQDKDISACFNDNFLALMTDVRVGSGNIWSDMDIANAKFDNVSVYNVALSDKQVEALYNDETKENEEQENPEEPGDIVNPENPGSSDTGNVDSGKKPTVNNNLNTSKLPQTGDINILFTLALAGASVTIGGISLKKKKL</sequence>
<organism evidence="12 13">
    <name type="scientific">Clostridium saudiense</name>
    <dbReference type="NCBI Taxonomy" id="1414720"/>
    <lineage>
        <taxon>Bacteria</taxon>
        <taxon>Bacillati</taxon>
        <taxon>Bacillota</taxon>
        <taxon>Clostridia</taxon>
        <taxon>Eubacteriales</taxon>
        <taxon>Clostridiaceae</taxon>
        <taxon>Clostridium</taxon>
    </lineage>
</organism>
<evidence type="ECO:0000256" key="8">
    <source>
        <dbReference type="ARBA" id="ARBA00023295"/>
    </source>
</evidence>
<gene>
    <name evidence="12" type="ORF">H6A19_06495</name>
</gene>
<feature type="domain" description="Gram-positive cocci surface proteins LPxTG" evidence="11">
    <location>
        <begin position="897"/>
        <end position="928"/>
    </location>
</feature>
<keyword evidence="5" id="KW-0732">Signal</keyword>
<feature type="transmembrane region" description="Helical" evidence="10">
    <location>
        <begin position="903"/>
        <end position="923"/>
    </location>
</feature>
<dbReference type="Pfam" id="PF13385">
    <property type="entry name" value="Laminin_G_3"/>
    <property type="match status" value="1"/>
</dbReference>
<evidence type="ECO:0000256" key="7">
    <source>
        <dbReference type="ARBA" id="ARBA00023088"/>
    </source>
</evidence>
<dbReference type="Gene3D" id="2.115.10.20">
    <property type="entry name" value="Glycosyl hydrolase domain, family 43"/>
    <property type="match status" value="1"/>
</dbReference>
<dbReference type="InterPro" id="IPR013320">
    <property type="entry name" value="ConA-like_dom_sf"/>
</dbReference>
<proteinExistence type="inferred from homology"/>
<keyword evidence="3" id="KW-0134">Cell wall</keyword>
<dbReference type="PANTHER" id="PTHR43301:SF3">
    <property type="entry name" value="ARABINAN ENDO-1,5-ALPHA-L-ARABINOSIDASE A-RELATED"/>
    <property type="match status" value="1"/>
</dbReference>
<dbReference type="Pfam" id="PF16369">
    <property type="entry name" value="GH43_C"/>
    <property type="match status" value="1"/>
</dbReference>
<evidence type="ECO:0000256" key="3">
    <source>
        <dbReference type="ARBA" id="ARBA00022512"/>
    </source>
</evidence>
<protein>
    <submittedName>
        <fullName evidence="12">Family 43 glycosylhydrolase</fullName>
    </submittedName>
</protein>
<dbReference type="SUPFAM" id="SSF49899">
    <property type="entry name" value="Concanavalin A-like lectins/glucanases"/>
    <property type="match status" value="1"/>
</dbReference>
<evidence type="ECO:0000313" key="12">
    <source>
        <dbReference type="EMBL" id="MBM6818990.1"/>
    </source>
</evidence>
<feature type="region of interest" description="Disordered" evidence="9">
    <location>
        <begin position="850"/>
        <end position="895"/>
    </location>
</feature>
<reference evidence="12 13" key="1">
    <citation type="journal article" date="2021" name="Sci. Rep.">
        <title>The distribution of antibiotic resistance genes in chicken gut microbiota commensals.</title>
        <authorList>
            <person name="Juricova H."/>
            <person name="Matiasovicova J."/>
            <person name="Kubasova T."/>
            <person name="Cejkova D."/>
            <person name="Rychlik I."/>
        </authorList>
    </citation>
    <scope>NUCLEOTIDE SEQUENCE [LARGE SCALE GENOMIC DNA]</scope>
    <source>
        <strain evidence="12 13">An435</strain>
    </source>
</reference>